<gene>
    <name evidence="5" type="ORF">VIT_00s0346g00060</name>
</gene>
<evidence type="ECO:0000256" key="1">
    <source>
        <dbReference type="ARBA" id="ARBA00022741"/>
    </source>
</evidence>
<keyword evidence="1" id="KW-0547">Nucleotide-binding</keyword>
<evidence type="ECO:0000313" key="6">
    <source>
        <dbReference type="Proteomes" id="UP000009183"/>
    </source>
</evidence>
<dbReference type="PaxDb" id="29760-VIT_00s0346g00060.t01"/>
<dbReference type="SUPFAM" id="SSF56112">
    <property type="entry name" value="Protein kinase-like (PK-like)"/>
    <property type="match status" value="1"/>
</dbReference>
<dbReference type="EMBL" id="FN596036">
    <property type="protein sequence ID" value="CCB57393.1"/>
    <property type="molecule type" value="Genomic_DNA"/>
</dbReference>
<organism evidence="5 6">
    <name type="scientific">Vitis vinifera</name>
    <name type="common">Grape</name>
    <dbReference type="NCBI Taxonomy" id="29760"/>
    <lineage>
        <taxon>Eukaryota</taxon>
        <taxon>Viridiplantae</taxon>
        <taxon>Streptophyta</taxon>
        <taxon>Embryophyta</taxon>
        <taxon>Tracheophyta</taxon>
        <taxon>Spermatophyta</taxon>
        <taxon>Magnoliopsida</taxon>
        <taxon>eudicotyledons</taxon>
        <taxon>Gunneridae</taxon>
        <taxon>Pentapetalae</taxon>
        <taxon>rosids</taxon>
        <taxon>Vitales</taxon>
        <taxon>Vitaceae</taxon>
        <taxon>Viteae</taxon>
        <taxon>Vitis</taxon>
    </lineage>
</organism>
<keyword evidence="2" id="KW-0067">ATP-binding</keyword>
<feature type="region of interest" description="Disordered" evidence="3">
    <location>
        <begin position="226"/>
        <end position="248"/>
    </location>
</feature>
<evidence type="ECO:0000313" key="5">
    <source>
        <dbReference type="EMBL" id="CCB57393.1"/>
    </source>
</evidence>
<feature type="compositionally biased region" description="Low complexity" evidence="3">
    <location>
        <begin position="228"/>
        <end position="238"/>
    </location>
</feature>
<dbReference type="AlphaFoldDB" id="F6HRT5"/>
<sequence>MMDSNFNAKLGDFGLARLVDHELGSQTIVLAGTMGYLSPECVTTGKASRESDVYSFGVVALEIICGRRPVEPRTEPSKTRLVEWVWSLYGKGQLLEAVDKGLSMEFDQRQMECLMTVGLWSCQWTRGCLWLEAVYKVLSMEFDQRQMECLMTVGLWCCHADSTHRPSTRQVINVLSFEAPPPNLPMTMPVPMYFAPPMHMCKFSYTSSATPTDSQRHQSGCSCNTCTSDSSMSLGSSKDLLKLPKPDV</sequence>
<feature type="domain" description="Protein kinase" evidence="4">
    <location>
        <begin position="1"/>
        <end position="178"/>
    </location>
</feature>
<evidence type="ECO:0000259" key="4">
    <source>
        <dbReference type="PROSITE" id="PS50011"/>
    </source>
</evidence>
<reference evidence="6" key="1">
    <citation type="journal article" date="2007" name="Nature">
        <title>The grapevine genome sequence suggests ancestral hexaploidization in major angiosperm phyla.</title>
        <authorList>
            <consortium name="The French-Italian Public Consortium for Grapevine Genome Characterization."/>
            <person name="Jaillon O."/>
            <person name="Aury J.-M."/>
            <person name="Noel B."/>
            <person name="Policriti A."/>
            <person name="Clepet C."/>
            <person name="Casagrande A."/>
            <person name="Choisne N."/>
            <person name="Aubourg S."/>
            <person name="Vitulo N."/>
            <person name="Jubin C."/>
            <person name="Vezzi A."/>
            <person name="Legeai F."/>
            <person name="Hugueney P."/>
            <person name="Dasilva C."/>
            <person name="Horner D."/>
            <person name="Mica E."/>
            <person name="Jublot D."/>
            <person name="Poulain J."/>
            <person name="Bruyere C."/>
            <person name="Billault A."/>
            <person name="Segurens B."/>
            <person name="Gouyvenoux M."/>
            <person name="Ugarte E."/>
            <person name="Cattonaro F."/>
            <person name="Anthouard V."/>
            <person name="Vico V."/>
            <person name="Del Fabbro C."/>
            <person name="Alaux M."/>
            <person name="Di Gaspero G."/>
            <person name="Dumas V."/>
            <person name="Felice N."/>
            <person name="Paillard S."/>
            <person name="Juman I."/>
            <person name="Moroldo M."/>
            <person name="Scalabrin S."/>
            <person name="Canaguier A."/>
            <person name="Le Clainche I."/>
            <person name="Malacrida G."/>
            <person name="Durand E."/>
            <person name="Pesole G."/>
            <person name="Laucou V."/>
            <person name="Chatelet P."/>
            <person name="Merdinoglu D."/>
            <person name="Delledonne M."/>
            <person name="Pezzotti M."/>
            <person name="Lecharny A."/>
            <person name="Scarpelli C."/>
            <person name="Artiguenave F."/>
            <person name="Pe M.E."/>
            <person name="Valle G."/>
            <person name="Morgante M."/>
            <person name="Caboche M."/>
            <person name="Adam-Blondon A.-F."/>
            <person name="Weissenbach J."/>
            <person name="Quetier F."/>
            <person name="Wincker P."/>
        </authorList>
    </citation>
    <scope>NUCLEOTIDE SEQUENCE [LARGE SCALE GENOMIC DNA]</scope>
    <source>
        <strain evidence="6">cv. Pinot noir / PN40024</strain>
    </source>
</reference>
<protein>
    <recommendedName>
        <fullName evidence="4">Protein kinase domain-containing protein</fullName>
    </recommendedName>
</protein>
<dbReference type="GO" id="GO:0004672">
    <property type="term" value="F:protein kinase activity"/>
    <property type="evidence" value="ECO:0007669"/>
    <property type="project" value="InterPro"/>
</dbReference>
<dbReference type="Pfam" id="PF00069">
    <property type="entry name" value="Pkinase"/>
    <property type="match status" value="1"/>
</dbReference>
<name>F6HRT5_VITVI</name>
<dbReference type="Gene3D" id="1.10.510.10">
    <property type="entry name" value="Transferase(Phosphotransferase) domain 1"/>
    <property type="match status" value="2"/>
</dbReference>
<dbReference type="GO" id="GO:0005524">
    <property type="term" value="F:ATP binding"/>
    <property type="evidence" value="ECO:0007669"/>
    <property type="project" value="UniProtKB-KW"/>
</dbReference>
<dbReference type="HOGENOM" id="CLU_000288_21_4_1"/>
<evidence type="ECO:0000256" key="2">
    <source>
        <dbReference type="ARBA" id="ARBA00022840"/>
    </source>
</evidence>
<dbReference type="PROSITE" id="PS50011">
    <property type="entry name" value="PROTEIN_KINASE_DOM"/>
    <property type="match status" value="1"/>
</dbReference>
<dbReference type="InterPro" id="IPR011009">
    <property type="entry name" value="Kinase-like_dom_sf"/>
</dbReference>
<keyword evidence="6" id="KW-1185">Reference proteome</keyword>
<dbReference type="InterPro" id="IPR050528">
    <property type="entry name" value="L-type_Lectin-RKs"/>
</dbReference>
<dbReference type="InParanoid" id="F6HRT5"/>
<feature type="compositionally biased region" description="Basic and acidic residues" evidence="3">
    <location>
        <begin position="239"/>
        <end position="248"/>
    </location>
</feature>
<dbReference type="InterPro" id="IPR000719">
    <property type="entry name" value="Prot_kinase_dom"/>
</dbReference>
<dbReference type="Proteomes" id="UP000009183">
    <property type="component" value="Unassembled WGS sequence, unordered"/>
</dbReference>
<dbReference type="OrthoDB" id="2014828at2759"/>
<proteinExistence type="predicted"/>
<evidence type="ECO:0000256" key="3">
    <source>
        <dbReference type="SAM" id="MobiDB-lite"/>
    </source>
</evidence>
<dbReference type="FunFam" id="1.10.510.10:FF:001800">
    <property type="entry name" value="Lectin-domain containing receptor kinase A4.1"/>
    <property type="match status" value="1"/>
</dbReference>
<dbReference type="eggNOG" id="ENOG502QTX3">
    <property type="taxonomic scope" value="Eukaryota"/>
</dbReference>
<dbReference type="PANTHER" id="PTHR27007">
    <property type="match status" value="1"/>
</dbReference>
<accession>F6HRT5</accession>